<dbReference type="EMBL" id="LMTZ01000001">
    <property type="protein sequence ID" value="KST70369.1"/>
    <property type="molecule type" value="Genomic_DNA"/>
</dbReference>
<dbReference type="AlphaFoldDB" id="A0A0V8A172"/>
<dbReference type="GO" id="GO:0005886">
    <property type="term" value="C:plasma membrane"/>
    <property type="evidence" value="ECO:0007669"/>
    <property type="project" value="UniProtKB-SubCell"/>
</dbReference>
<dbReference type="NCBIfam" id="TIGR01185">
    <property type="entry name" value="devC"/>
    <property type="match status" value="1"/>
</dbReference>
<evidence type="ECO:0000313" key="9">
    <source>
        <dbReference type="EMBL" id="KST70369.1"/>
    </source>
</evidence>
<keyword evidence="2" id="KW-0813">Transport</keyword>
<evidence type="ECO:0000256" key="3">
    <source>
        <dbReference type="ARBA" id="ARBA00022475"/>
    </source>
</evidence>
<feature type="transmembrane region" description="Helical" evidence="7">
    <location>
        <begin position="292"/>
        <end position="309"/>
    </location>
</feature>
<dbReference type="OrthoDB" id="504945at2"/>
<feature type="transmembrane region" description="Helical" evidence="7">
    <location>
        <begin position="263"/>
        <end position="286"/>
    </location>
</feature>
<dbReference type="PANTHER" id="PTHR43738:SF1">
    <property type="entry name" value="HEMIN TRANSPORT SYSTEM PERMEASE PROTEIN HRTB-RELATED"/>
    <property type="match status" value="1"/>
</dbReference>
<evidence type="ECO:0000256" key="6">
    <source>
        <dbReference type="ARBA" id="ARBA00023136"/>
    </source>
</evidence>
<evidence type="ECO:0000256" key="2">
    <source>
        <dbReference type="ARBA" id="ARBA00022448"/>
    </source>
</evidence>
<dbReference type="InterPro" id="IPR003838">
    <property type="entry name" value="ABC3_permease_C"/>
</dbReference>
<keyword evidence="10" id="KW-1185">Reference proteome</keyword>
<evidence type="ECO:0000313" key="10">
    <source>
        <dbReference type="Proteomes" id="UP000053372"/>
    </source>
</evidence>
<organism evidence="9 10">
    <name type="scientific">Mastigocoleus testarum BC008</name>
    <dbReference type="NCBI Taxonomy" id="371196"/>
    <lineage>
        <taxon>Bacteria</taxon>
        <taxon>Bacillati</taxon>
        <taxon>Cyanobacteriota</taxon>
        <taxon>Cyanophyceae</taxon>
        <taxon>Nostocales</taxon>
        <taxon>Hapalosiphonaceae</taxon>
        <taxon>Mastigocoleus</taxon>
    </lineage>
</organism>
<dbReference type="PIRSF" id="PIRSF031773">
    <property type="entry name" value="DevC"/>
    <property type="match status" value="1"/>
</dbReference>
<evidence type="ECO:0000259" key="8">
    <source>
        <dbReference type="Pfam" id="PF02687"/>
    </source>
</evidence>
<dbReference type="PANTHER" id="PTHR43738">
    <property type="entry name" value="ABC TRANSPORTER, MEMBRANE PROTEIN"/>
    <property type="match status" value="1"/>
</dbReference>
<keyword evidence="4 7" id="KW-0812">Transmembrane</keyword>
<dbReference type="InterPro" id="IPR005891">
    <property type="entry name" value="DevC"/>
</dbReference>
<evidence type="ECO:0000256" key="5">
    <source>
        <dbReference type="ARBA" id="ARBA00022989"/>
    </source>
</evidence>
<evidence type="ECO:0000256" key="7">
    <source>
        <dbReference type="SAM" id="Phobius"/>
    </source>
</evidence>
<keyword evidence="6 7" id="KW-0472">Membrane</keyword>
<feature type="transmembrane region" description="Helical" evidence="7">
    <location>
        <begin position="316"/>
        <end position="335"/>
    </location>
</feature>
<dbReference type="Proteomes" id="UP000053372">
    <property type="component" value="Unassembled WGS sequence"/>
</dbReference>
<reference evidence="9 10" key="1">
    <citation type="journal article" date="2015" name="Genome Announc.">
        <title>Draft Genome of the Euendolithic (true boring) Cyanobacterium Mastigocoleus testarum strain BC008.</title>
        <authorList>
            <person name="Guida B.S."/>
            <person name="Garcia-Pichel F."/>
        </authorList>
    </citation>
    <scope>NUCLEOTIDE SEQUENCE [LARGE SCALE GENOMIC DNA]</scope>
    <source>
        <strain evidence="9 10">BC008</strain>
    </source>
</reference>
<dbReference type="RefSeq" id="WP_058182931.1">
    <property type="nucleotide sequence ID" value="NZ_LMTZ01000001.1"/>
</dbReference>
<evidence type="ECO:0000256" key="1">
    <source>
        <dbReference type="ARBA" id="ARBA00004651"/>
    </source>
</evidence>
<comment type="subcellular location">
    <subcellularLocation>
        <location evidence="1">Cell membrane</location>
        <topology evidence="1">Multi-pass membrane protein</topology>
    </subcellularLocation>
</comment>
<protein>
    <submittedName>
        <fullName evidence="9">DevC protein</fullName>
    </submittedName>
</protein>
<feature type="transmembrane region" description="Helical" evidence="7">
    <location>
        <begin position="355"/>
        <end position="375"/>
    </location>
</feature>
<gene>
    <name evidence="9" type="ORF">BC008_45045</name>
</gene>
<dbReference type="Pfam" id="PF02687">
    <property type="entry name" value="FtsX"/>
    <property type="match status" value="1"/>
</dbReference>
<dbReference type="InterPro" id="IPR051125">
    <property type="entry name" value="ABC-4/HrtB_transporter"/>
</dbReference>
<accession>A0A0V8A172</accession>
<evidence type="ECO:0000256" key="4">
    <source>
        <dbReference type="ARBA" id="ARBA00022692"/>
    </source>
</evidence>
<keyword evidence="3" id="KW-1003">Cell membrane</keyword>
<comment type="caution">
    <text evidence="9">The sequence shown here is derived from an EMBL/GenBank/DDBJ whole genome shotgun (WGS) entry which is preliminary data.</text>
</comment>
<feature type="domain" description="ABC3 transporter permease C-terminal" evidence="8">
    <location>
        <begin position="270"/>
        <end position="380"/>
    </location>
</feature>
<sequence>MIYKIPTHWLQLTYRKARLLVSILGVASAAILMFVQLGFRDGLFETSISIHKHLKADLVLLHSKTEYFEGMKEFPLRFLYLVSSIDGVESVSPFYYSEGNFKNPENAKTKPITVYAFTPEKPVFNLPEVNQQLNVLTKAKTVLFDRLSRSEYGPISLEFLGREFLTTELSNRRIRIGGLFSLGSGVLASDGTLIMSDLNYSKILDKPLEKVHMGLLQLEPGIEPESVVQKLSLQIPENLKLMTLEKFMEEEKKYWIRSTPIGFIFNAGTVIGCFFGGIIVYQILYTQISDNLYVYAIFKAVGYSNHYLVTTVMKQSFLMCVMGYIPGFLTCLYLYNFIGGATRMPITMTLSRAGLVFFLTAAMCSFAGIISINKLRSANPADLFR</sequence>
<name>A0A0V8A172_9CYAN</name>
<proteinExistence type="predicted"/>
<keyword evidence="5 7" id="KW-1133">Transmembrane helix</keyword>
<feature type="transmembrane region" description="Helical" evidence="7">
    <location>
        <begin position="20"/>
        <end position="39"/>
    </location>
</feature>